<reference evidence="10" key="1">
    <citation type="submission" date="2020-01" db="EMBL/GenBank/DDBJ databases">
        <authorList>
            <person name="Meier V. D."/>
            <person name="Meier V D."/>
        </authorList>
    </citation>
    <scope>NUCLEOTIDE SEQUENCE</scope>
    <source>
        <strain evidence="10">HLG_WM_MAG_06</strain>
    </source>
</reference>
<keyword evidence="4" id="KW-0547">Nucleotide-binding</keyword>
<dbReference type="GO" id="GO:0005886">
    <property type="term" value="C:plasma membrane"/>
    <property type="evidence" value="ECO:0007669"/>
    <property type="project" value="UniProtKB-SubCell"/>
</dbReference>
<keyword evidence="7 8" id="KW-0472">Membrane</keyword>
<evidence type="ECO:0000256" key="8">
    <source>
        <dbReference type="SAM" id="Phobius"/>
    </source>
</evidence>
<evidence type="ECO:0000256" key="1">
    <source>
        <dbReference type="ARBA" id="ARBA00004236"/>
    </source>
</evidence>
<feature type="transmembrane region" description="Helical" evidence="8">
    <location>
        <begin position="63"/>
        <end position="82"/>
    </location>
</feature>
<keyword evidence="2" id="KW-1003">Cell membrane</keyword>
<evidence type="ECO:0000256" key="7">
    <source>
        <dbReference type="ARBA" id="ARBA00023136"/>
    </source>
</evidence>
<evidence type="ECO:0000259" key="9">
    <source>
        <dbReference type="Pfam" id="PF18967"/>
    </source>
</evidence>
<gene>
    <name evidence="10" type="ORF">HELGO_WM25698</name>
</gene>
<dbReference type="EMBL" id="CACVAP010000097">
    <property type="protein sequence ID" value="CAA6821325.1"/>
    <property type="molecule type" value="Genomic_DNA"/>
</dbReference>
<evidence type="ECO:0000256" key="4">
    <source>
        <dbReference type="ARBA" id="ARBA00022741"/>
    </source>
</evidence>
<proteinExistence type="predicted"/>
<evidence type="ECO:0000256" key="2">
    <source>
        <dbReference type="ARBA" id="ARBA00022475"/>
    </source>
</evidence>
<dbReference type="AlphaFoldDB" id="A0A6S6TPX0"/>
<evidence type="ECO:0000256" key="6">
    <source>
        <dbReference type="ARBA" id="ARBA00023118"/>
    </source>
</evidence>
<evidence type="ECO:0000256" key="5">
    <source>
        <dbReference type="ARBA" id="ARBA00022989"/>
    </source>
</evidence>
<keyword evidence="10" id="KW-0378">Hydrolase</keyword>
<sequence length="186" mass="21029">MKVLEKNKKKKPQSVETLFRNALRSNLELTALADSKASILISVNGFILTVIVTASGLQMNHPLMVYPFIAIIITALGSISFATKAIQPRYKEHLIKKKHQENYQSILYFQDMASLTPEAYLTQAKEVILTTEATQENILKHLHILGAEIKIKYRWLRQAYNIFAVGLILSMILVVYALLNMTPEGL</sequence>
<dbReference type="Pfam" id="PF18967">
    <property type="entry name" value="PycTM"/>
    <property type="match status" value="1"/>
</dbReference>
<keyword evidence="3 8" id="KW-0812">Transmembrane</keyword>
<feature type="transmembrane region" description="Helical" evidence="8">
    <location>
        <begin position="37"/>
        <end position="57"/>
    </location>
</feature>
<comment type="subcellular location">
    <subcellularLocation>
        <location evidence="1">Cell membrane</location>
    </subcellularLocation>
</comment>
<organism evidence="10">
    <name type="scientific">uncultured Sulfurovum sp</name>
    <dbReference type="NCBI Taxonomy" id="269237"/>
    <lineage>
        <taxon>Bacteria</taxon>
        <taxon>Pseudomonadati</taxon>
        <taxon>Campylobacterota</taxon>
        <taxon>Epsilonproteobacteria</taxon>
        <taxon>Campylobacterales</taxon>
        <taxon>Sulfurovaceae</taxon>
        <taxon>Sulfurovum</taxon>
        <taxon>environmental samples</taxon>
    </lineage>
</organism>
<evidence type="ECO:0000313" key="10">
    <source>
        <dbReference type="EMBL" id="CAA6821325.1"/>
    </source>
</evidence>
<keyword evidence="6" id="KW-0051">Antiviral defense</keyword>
<feature type="transmembrane region" description="Helical" evidence="8">
    <location>
        <begin position="159"/>
        <end position="179"/>
    </location>
</feature>
<dbReference type="GO" id="GO:0051607">
    <property type="term" value="P:defense response to virus"/>
    <property type="evidence" value="ECO:0007669"/>
    <property type="project" value="UniProtKB-KW"/>
</dbReference>
<accession>A0A6S6TPX0</accession>
<feature type="domain" description="Pycsar effector protein" evidence="9">
    <location>
        <begin position="22"/>
        <end position="176"/>
    </location>
</feature>
<protein>
    <submittedName>
        <fullName evidence="10">Metal-dependent phosphohydrolase, HD subdomain</fullName>
    </submittedName>
</protein>
<dbReference type="GO" id="GO:0000166">
    <property type="term" value="F:nucleotide binding"/>
    <property type="evidence" value="ECO:0007669"/>
    <property type="project" value="UniProtKB-KW"/>
</dbReference>
<dbReference type="InterPro" id="IPR043760">
    <property type="entry name" value="PycTM_dom"/>
</dbReference>
<keyword evidence="5 8" id="KW-1133">Transmembrane helix</keyword>
<evidence type="ECO:0000256" key="3">
    <source>
        <dbReference type="ARBA" id="ARBA00022692"/>
    </source>
</evidence>
<dbReference type="GO" id="GO:0016787">
    <property type="term" value="F:hydrolase activity"/>
    <property type="evidence" value="ECO:0007669"/>
    <property type="project" value="UniProtKB-KW"/>
</dbReference>
<name>A0A6S6TPX0_9BACT</name>